<dbReference type="RefSeq" id="WP_189047696.1">
    <property type="nucleotide sequence ID" value="NZ_BMJQ01000008.1"/>
</dbReference>
<dbReference type="EMBL" id="BMJQ01000008">
    <property type="protein sequence ID" value="GGF24362.1"/>
    <property type="molecule type" value="Genomic_DNA"/>
</dbReference>
<keyword evidence="2" id="KW-1185">Reference proteome</keyword>
<reference evidence="1" key="2">
    <citation type="submission" date="2020-09" db="EMBL/GenBank/DDBJ databases">
        <authorList>
            <person name="Sun Q."/>
            <person name="Zhou Y."/>
        </authorList>
    </citation>
    <scope>NUCLEOTIDE SEQUENCE</scope>
    <source>
        <strain evidence="1">CGMCC 1.15725</strain>
    </source>
</reference>
<name>A0A8J3E5U2_9PROT</name>
<accession>A0A8J3E5U2</accession>
<evidence type="ECO:0000313" key="1">
    <source>
        <dbReference type="EMBL" id="GGF24362.1"/>
    </source>
</evidence>
<gene>
    <name evidence="1" type="ORF">GCM10011611_33010</name>
</gene>
<dbReference type="AlphaFoldDB" id="A0A8J3E5U2"/>
<proteinExistence type="predicted"/>
<reference evidence="1" key="1">
    <citation type="journal article" date="2014" name="Int. J. Syst. Evol. Microbiol.">
        <title>Complete genome sequence of Corynebacterium casei LMG S-19264T (=DSM 44701T), isolated from a smear-ripened cheese.</title>
        <authorList>
            <consortium name="US DOE Joint Genome Institute (JGI-PGF)"/>
            <person name="Walter F."/>
            <person name="Albersmeier A."/>
            <person name="Kalinowski J."/>
            <person name="Ruckert C."/>
        </authorList>
    </citation>
    <scope>NUCLEOTIDE SEQUENCE</scope>
    <source>
        <strain evidence="1">CGMCC 1.15725</strain>
    </source>
</reference>
<comment type="caution">
    <text evidence="1">The sequence shown here is derived from an EMBL/GenBank/DDBJ whole genome shotgun (WGS) entry which is preliminary data.</text>
</comment>
<organism evidence="1 2">
    <name type="scientific">Aliidongia dinghuensis</name>
    <dbReference type="NCBI Taxonomy" id="1867774"/>
    <lineage>
        <taxon>Bacteria</taxon>
        <taxon>Pseudomonadati</taxon>
        <taxon>Pseudomonadota</taxon>
        <taxon>Alphaproteobacteria</taxon>
        <taxon>Rhodospirillales</taxon>
        <taxon>Dongiaceae</taxon>
        <taxon>Aliidongia</taxon>
    </lineage>
</organism>
<evidence type="ECO:0000313" key="2">
    <source>
        <dbReference type="Proteomes" id="UP000646365"/>
    </source>
</evidence>
<protein>
    <submittedName>
        <fullName evidence="1">Uncharacterized protein</fullName>
    </submittedName>
</protein>
<sequence>MSFNNFLNPTWVAPGNDVYWWYTFYDDRGAQYAMANCKTPDGQMVTTAEGDRREDDGHVTYFVNFHNNGPQPCFHNLNGGGLS</sequence>
<dbReference type="Proteomes" id="UP000646365">
    <property type="component" value="Unassembled WGS sequence"/>
</dbReference>